<dbReference type="GeneID" id="9188216"/>
<feature type="transmembrane region" description="Helical" evidence="8">
    <location>
        <begin position="556"/>
        <end position="575"/>
    </location>
</feature>
<protein>
    <submittedName>
        <fullName evidence="10">(Perigord truffle) hypothetical protein</fullName>
    </submittedName>
</protein>
<keyword evidence="5 8" id="KW-1133">Transmembrane helix</keyword>
<dbReference type="Proteomes" id="UP000006911">
    <property type="component" value="Unassembled WGS sequence"/>
</dbReference>
<dbReference type="eggNOG" id="KOG0065">
    <property type="taxonomic scope" value="Eukaryota"/>
</dbReference>
<evidence type="ECO:0000256" key="3">
    <source>
        <dbReference type="ARBA" id="ARBA00022448"/>
    </source>
</evidence>
<feature type="transmembrane region" description="Helical" evidence="8">
    <location>
        <begin position="532"/>
        <end position="549"/>
    </location>
</feature>
<accession>D5GFH5</accession>
<dbReference type="GO" id="GO:0016887">
    <property type="term" value="F:ATP hydrolysis activity"/>
    <property type="evidence" value="ECO:0007669"/>
    <property type="project" value="InterPro"/>
</dbReference>
<feature type="transmembrane region" description="Helical" evidence="8">
    <location>
        <begin position="638"/>
        <end position="656"/>
    </location>
</feature>
<evidence type="ECO:0000256" key="8">
    <source>
        <dbReference type="SAM" id="Phobius"/>
    </source>
</evidence>
<feature type="transmembrane region" description="Helical" evidence="8">
    <location>
        <begin position="611"/>
        <end position="631"/>
    </location>
</feature>
<dbReference type="GO" id="GO:0005524">
    <property type="term" value="F:ATP binding"/>
    <property type="evidence" value="ECO:0007669"/>
    <property type="project" value="InterPro"/>
</dbReference>
<feature type="compositionally biased region" description="Low complexity" evidence="7">
    <location>
        <begin position="792"/>
        <end position="802"/>
    </location>
</feature>
<evidence type="ECO:0000256" key="2">
    <source>
        <dbReference type="ARBA" id="ARBA00006012"/>
    </source>
</evidence>
<dbReference type="InterPro" id="IPR027417">
    <property type="entry name" value="P-loop_NTPase"/>
</dbReference>
<dbReference type="HOGENOM" id="CLU_000604_35_1_1"/>
<dbReference type="InterPro" id="IPR010929">
    <property type="entry name" value="PDR_CDR_ABC"/>
</dbReference>
<dbReference type="PANTHER" id="PTHR19241">
    <property type="entry name" value="ATP-BINDING CASSETTE TRANSPORTER"/>
    <property type="match status" value="1"/>
</dbReference>
<keyword evidence="6 8" id="KW-0472">Membrane</keyword>
<evidence type="ECO:0000256" key="4">
    <source>
        <dbReference type="ARBA" id="ARBA00022692"/>
    </source>
</evidence>
<dbReference type="PROSITE" id="PS50893">
    <property type="entry name" value="ABC_TRANSPORTER_2"/>
    <property type="match status" value="1"/>
</dbReference>
<feature type="compositionally biased region" description="Polar residues" evidence="7">
    <location>
        <begin position="14"/>
        <end position="24"/>
    </location>
</feature>
<evidence type="ECO:0000256" key="1">
    <source>
        <dbReference type="ARBA" id="ARBA00004141"/>
    </source>
</evidence>
<dbReference type="EMBL" id="FN430208">
    <property type="protein sequence ID" value="CAZ83268.1"/>
    <property type="molecule type" value="Genomic_DNA"/>
</dbReference>
<dbReference type="AlphaFoldDB" id="D5GFH5"/>
<name>D5GFH5_TUBMM</name>
<evidence type="ECO:0000313" key="10">
    <source>
        <dbReference type="EMBL" id="CAZ83268.1"/>
    </source>
</evidence>
<dbReference type="GO" id="GO:0016020">
    <property type="term" value="C:membrane"/>
    <property type="evidence" value="ECO:0007669"/>
    <property type="project" value="UniProtKB-SubCell"/>
</dbReference>
<dbReference type="CDD" id="cd03233">
    <property type="entry name" value="ABCG_PDR_domain1"/>
    <property type="match status" value="1"/>
</dbReference>
<organism evidence="10 11">
    <name type="scientific">Tuber melanosporum (strain Mel28)</name>
    <name type="common">Perigord black truffle</name>
    <dbReference type="NCBI Taxonomy" id="656061"/>
    <lineage>
        <taxon>Eukaryota</taxon>
        <taxon>Fungi</taxon>
        <taxon>Dikarya</taxon>
        <taxon>Ascomycota</taxon>
        <taxon>Pezizomycotina</taxon>
        <taxon>Pezizomycetes</taxon>
        <taxon>Pezizales</taxon>
        <taxon>Tuberaceae</taxon>
        <taxon>Tuber</taxon>
    </lineage>
</organism>
<feature type="region of interest" description="Disordered" evidence="7">
    <location>
        <begin position="52"/>
        <end position="72"/>
    </location>
</feature>
<reference evidence="10 11" key="1">
    <citation type="journal article" date="2010" name="Nature">
        <title>Perigord black truffle genome uncovers evolutionary origins and mechanisms of symbiosis.</title>
        <authorList>
            <person name="Martin F."/>
            <person name="Kohler A."/>
            <person name="Murat C."/>
            <person name="Balestrini R."/>
            <person name="Coutinho P.M."/>
            <person name="Jaillon O."/>
            <person name="Montanini B."/>
            <person name="Morin E."/>
            <person name="Noel B."/>
            <person name="Percudani R."/>
            <person name="Porcel B."/>
            <person name="Rubini A."/>
            <person name="Amicucci A."/>
            <person name="Amselem J."/>
            <person name="Anthouard V."/>
            <person name="Arcioni S."/>
            <person name="Artiguenave F."/>
            <person name="Aury J.M."/>
            <person name="Ballario P."/>
            <person name="Bolchi A."/>
            <person name="Brenna A."/>
            <person name="Brun A."/>
            <person name="Buee M."/>
            <person name="Cantarel B."/>
            <person name="Chevalier G."/>
            <person name="Couloux A."/>
            <person name="Da Silva C."/>
            <person name="Denoeud F."/>
            <person name="Duplessis S."/>
            <person name="Ghignone S."/>
            <person name="Hilselberger B."/>
            <person name="Iotti M."/>
            <person name="Marcais B."/>
            <person name="Mello A."/>
            <person name="Miranda M."/>
            <person name="Pacioni G."/>
            <person name="Quesneville H."/>
            <person name="Riccioni C."/>
            <person name="Ruotolo R."/>
            <person name="Splivallo R."/>
            <person name="Stocchi V."/>
            <person name="Tisserant E."/>
            <person name="Viscomi A.R."/>
            <person name="Zambonelli A."/>
            <person name="Zampieri E."/>
            <person name="Henrissat B."/>
            <person name="Lebrun M.H."/>
            <person name="Paolocci F."/>
            <person name="Bonfante P."/>
            <person name="Ottonello S."/>
            <person name="Wincker P."/>
        </authorList>
    </citation>
    <scope>NUCLEOTIDE SEQUENCE [LARGE SCALE GENOMIC DNA]</scope>
    <source>
        <strain evidence="10 11">Mel28</strain>
    </source>
</reference>
<comment type="subcellular location">
    <subcellularLocation>
        <location evidence="1">Membrane</location>
        <topology evidence="1">Multi-pass membrane protein</topology>
    </subcellularLocation>
</comment>
<dbReference type="Pfam" id="PF01061">
    <property type="entry name" value="ABC2_membrane"/>
    <property type="match status" value="1"/>
</dbReference>
<dbReference type="InParanoid" id="D5GFH5"/>
<dbReference type="Pfam" id="PF14510">
    <property type="entry name" value="ABC_trans_N"/>
    <property type="match status" value="1"/>
</dbReference>
<comment type="similarity">
    <text evidence="2">Belongs to the ABC transporter superfamily. ABCG family. PDR (TC 3.A.1.205) subfamily.</text>
</comment>
<feature type="transmembrane region" description="Helical" evidence="8">
    <location>
        <begin position="668"/>
        <end position="687"/>
    </location>
</feature>
<evidence type="ECO:0000256" key="7">
    <source>
        <dbReference type="SAM" id="MobiDB-lite"/>
    </source>
</evidence>
<feature type="domain" description="ABC transporter" evidence="9">
    <location>
        <begin position="169"/>
        <end position="417"/>
    </location>
</feature>
<dbReference type="Pfam" id="PF06422">
    <property type="entry name" value="PDR_CDR"/>
    <property type="match status" value="1"/>
</dbReference>
<dbReference type="InterPro" id="IPR013525">
    <property type="entry name" value="ABC2_TM"/>
</dbReference>
<keyword evidence="3" id="KW-0813">Transport</keyword>
<proteinExistence type="inferred from homology"/>
<dbReference type="Pfam" id="PF00005">
    <property type="entry name" value="ABC_tran"/>
    <property type="match status" value="1"/>
</dbReference>
<feature type="region of interest" description="Disordered" evidence="7">
    <location>
        <begin position="1"/>
        <end position="29"/>
    </location>
</feature>
<dbReference type="SUPFAM" id="SSF52540">
    <property type="entry name" value="P-loop containing nucleoside triphosphate hydrolases"/>
    <property type="match status" value="1"/>
</dbReference>
<dbReference type="InterPro" id="IPR017871">
    <property type="entry name" value="ABC_transporter-like_CS"/>
</dbReference>
<dbReference type="KEGG" id="tml:GSTUM_00006903001"/>
<dbReference type="InterPro" id="IPR003439">
    <property type="entry name" value="ABC_transporter-like_ATP-bd"/>
</dbReference>
<evidence type="ECO:0000313" key="11">
    <source>
        <dbReference type="Proteomes" id="UP000006911"/>
    </source>
</evidence>
<dbReference type="RefSeq" id="XP_002839077.1">
    <property type="nucleotide sequence ID" value="XM_002839031.1"/>
</dbReference>
<feature type="compositionally biased region" description="Low complexity" evidence="7">
    <location>
        <begin position="830"/>
        <end position="848"/>
    </location>
</feature>
<evidence type="ECO:0000259" key="9">
    <source>
        <dbReference type="PROSITE" id="PS50893"/>
    </source>
</evidence>
<keyword evidence="11" id="KW-1185">Reference proteome</keyword>
<dbReference type="InterPro" id="IPR034001">
    <property type="entry name" value="ABCG_PDR_1"/>
</dbReference>
<dbReference type="InterPro" id="IPR029481">
    <property type="entry name" value="ABC_trans_N"/>
</dbReference>
<sequence>MAEEDSKLKRFSGVQVTPSTSRRGSGNWWGDEPINIDEALFDFEELRRELSLATRQSSRPNSRPTSRILAASRRASRQIEDVEEDVELGDVANVHGFDLEEYLQRSNKDAYNSGIIPKRIGVSFRNLGVSGTGSGYAVVSTFLDEFLNLFGKSILERGWEYGSKAVGKIWDRSGGKGRDVKYIIQGFSGVVRPGEMLLVLGRPGSGTSTFLRALTNQKREFTRIEGDIHYSGVPFELAEGRYRGEILFNSEEDIHHPTLTVQQTLKFALSTKTPATRIPGLSRDAFVQQMLELFAKMFGMKHTLNTMVGNSFIRGVSGGERKRVSIIEALASRATVNAWDNSTRGLDSSTAVDYIHALRILSTLTHSTNIVTLYQAGEQIYREFDKVCVIDSGRQIYYGRGSSATKYFESLGFHRNPRSTTADFLTSVSDPNKRKIKPGWEDKTPLTPRELEAAFKSSTHWTALQEELTAYDEELRSGRDARDFRDAVKQDKSRRSGKGSPYVVSLPRQIWYLTKRDFQLRLQDKVAMSSRFFNTLVLALIIGSLFFGIDRTSEGTFEIGGTLFFNIVVIGWMQMYEAIDMTVGRSITSKHTTFAFYRPSALVLAKSLVDLPILMVQCSLYTVVLYFMAGLEVNAGKFFLNLLFVFACTVCLTAFNRAVGAFSRDLNAAIRTAFFGLHVMIFFTGYLQPEGNMKSWVFKWIYWAQPLTYCLEALMVNQLEGVFIRCSEDQLIPDIPSASVANKVCQLAGSEQGTEFISGTDFLQAAWGYSRSHVWRNFGINMESPEPPQGSTRNGRGTGTNRPIPHAPPSFRKPGRSPRRWKADSPKPPTATMTKPKAAAAPATPGGT</sequence>
<dbReference type="GO" id="GO:0140359">
    <property type="term" value="F:ABC-type transporter activity"/>
    <property type="evidence" value="ECO:0007669"/>
    <property type="project" value="InterPro"/>
</dbReference>
<feature type="region of interest" description="Disordered" evidence="7">
    <location>
        <begin position="780"/>
        <end position="848"/>
    </location>
</feature>
<keyword evidence="4 8" id="KW-0812">Transmembrane</keyword>
<evidence type="ECO:0000256" key="5">
    <source>
        <dbReference type="ARBA" id="ARBA00022989"/>
    </source>
</evidence>
<evidence type="ECO:0000256" key="6">
    <source>
        <dbReference type="ARBA" id="ARBA00023136"/>
    </source>
</evidence>
<dbReference type="PROSITE" id="PS00211">
    <property type="entry name" value="ABC_TRANSPORTER_1"/>
    <property type="match status" value="1"/>
</dbReference>
<feature type="compositionally biased region" description="Polar residues" evidence="7">
    <location>
        <begin position="53"/>
        <end position="65"/>
    </location>
</feature>
<gene>
    <name evidence="10" type="ORF">GSTUM_00006903001</name>
</gene>
<dbReference type="OMA" id="GINMESP"/>
<dbReference type="Gene3D" id="3.40.50.300">
    <property type="entry name" value="P-loop containing nucleotide triphosphate hydrolases"/>
    <property type="match status" value="1"/>
</dbReference>